<dbReference type="Pfam" id="PF01522">
    <property type="entry name" value="Polysacc_deac_1"/>
    <property type="match status" value="1"/>
</dbReference>
<evidence type="ECO:0000256" key="2">
    <source>
        <dbReference type="ARBA" id="ARBA00004191"/>
    </source>
</evidence>
<evidence type="ECO:0000256" key="14">
    <source>
        <dbReference type="ARBA" id="ARBA00023180"/>
    </source>
</evidence>
<protein>
    <recommendedName>
        <fullName evidence="20">chitin deacetylase</fullName>
        <ecNumber evidence="20">3.5.1.41</ecNumber>
    </recommendedName>
</protein>
<evidence type="ECO:0000256" key="7">
    <source>
        <dbReference type="ARBA" id="ARBA00022525"/>
    </source>
</evidence>
<evidence type="ECO:0000256" key="15">
    <source>
        <dbReference type="ARBA" id="ARBA00023277"/>
    </source>
</evidence>
<evidence type="ECO:0000256" key="10">
    <source>
        <dbReference type="ARBA" id="ARBA00022729"/>
    </source>
</evidence>
<comment type="cofactor">
    <cofactor evidence="1">
        <name>Co(2+)</name>
        <dbReference type="ChEBI" id="CHEBI:48828"/>
    </cofactor>
</comment>
<evidence type="ECO:0000256" key="16">
    <source>
        <dbReference type="ARBA" id="ARBA00023285"/>
    </source>
</evidence>
<keyword evidence="14" id="KW-0325">Glycoprotein</keyword>
<keyword evidence="13 23" id="KW-0472">Membrane</keyword>
<keyword evidence="8" id="KW-0336">GPI-anchor</keyword>
<dbReference type="AlphaFoldDB" id="A0AAN6G5X8"/>
<keyword evidence="7" id="KW-0964">Secreted</keyword>
<keyword evidence="18" id="KW-0961">Cell wall biogenesis/degradation</keyword>
<evidence type="ECO:0000256" key="5">
    <source>
        <dbReference type="ARBA" id="ARBA00022475"/>
    </source>
</evidence>
<keyword evidence="9" id="KW-0479">Metal-binding</keyword>
<evidence type="ECO:0000256" key="1">
    <source>
        <dbReference type="ARBA" id="ARBA00001941"/>
    </source>
</evidence>
<gene>
    <name evidence="26" type="primary">CDA2</name>
    <name evidence="26" type="ORF">OC842_006527</name>
</gene>
<feature type="compositionally biased region" description="Low complexity" evidence="22">
    <location>
        <begin position="58"/>
        <end position="91"/>
    </location>
</feature>
<evidence type="ECO:0000256" key="4">
    <source>
        <dbReference type="ARBA" id="ARBA00010973"/>
    </source>
</evidence>
<reference evidence="26" key="1">
    <citation type="journal article" date="2023" name="PhytoFront">
        <title>Draft Genome Resources of Seven Strains of Tilletia horrida, Causal Agent of Kernel Smut of Rice.</title>
        <authorList>
            <person name="Khanal S."/>
            <person name="Antony Babu S."/>
            <person name="Zhou X.G."/>
        </authorList>
    </citation>
    <scope>NUCLEOTIDE SEQUENCE</scope>
    <source>
        <strain evidence="26">TX3</strain>
    </source>
</reference>
<name>A0AAN6G5X8_9BASI</name>
<dbReference type="EC" id="3.5.1.41" evidence="20"/>
<evidence type="ECO:0000256" key="13">
    <source>
        <dbReference type="ARBA" id="ARBA00023136"/>
    </source>
</evidence>
<accession>A0AAN6G5X8</accession>
<dbReference type="PANTHER" id="PTHR10587">
    <property type="entry name" value="GLYCOSYL TRANSFERASE-RELATED"/>
    <property type="match status" value="1"/>
</dbReference>
<dbReference type="GO" id="GO:0046872">
    <property type="term" value="F:metal ion binding"/>
    <property type="evidence" value="ECO:0007669"/>
    <property type="project" value="UniProtKB-KW"/>
</dbReference>
<evidence type="ECO:0000256" key="21">
    <source>
        <dbReference type="ARBA" id="ARBA00048494"/>
    </source>
</evidence>
<evidence type="ECO:0000256" key="24">
    <source>
        <dbReference type="SAM" id="SignalP"/>
    </source>
</evidence>
<sequence>MVRVAALTSALAAIALLSLGPAPTAAAADNSPRFVFEKRQASASASASHHKHHHHHSSSSAADTADTADAGAGAGAGSSTAPPAQPTAAPAVAAGPIPASVLQILSTITSGTGNPQATQTLSKTYAAGAKNTYIPNAAGLPDISSLDPSQYPELDTLPSKSTRASVLAQNKKWLSGVDFSSVPNIPPSKDGSCASDPELAAQAQQNGWWTCGLYTRPTDITTCPQEGQWGLSYDDGPSPDTPQLLNYLDQHSLKATFFVVGSRVISRPDMARYESESGHQLSVHTWSHPSLTTLSNEDVYLELRWTMQIIKDVIGLTPNTMRPPYGDIDDRIRAICKLLNLTPVIWTSVGENSFDTDDWQIAGGGTTAVQVYTNFNNILSTAPGLSTGFIVLEHDLYQQSVQLATEVILPQALAFTPKLNLLPVVQCLNKPLGDAYVETNRNISGLGPAATALGNNAVYPSGTAPASSSGGGGGKSGNGGFSASYAGGAATDFRAVTALSLTVGVAAALGAVLVAM</sequence>
<keyword evidence="23" id="KW-1133">Transmembrane helix</keyword>
<evidence type="ECO:0000256" key="6">
    <source>
        <dbReference type="ARBA" id="ARBA00022512"/>
    </source>
</evidence>
<dbReference type="GO" id="GO:0071555">
    <property type="term" value="P:cell wall organization"/>
    <property type="evidence" value="ECO:0007669"/>
    <property type="project" value="UniProtKB-KW"/>
</dbReference>
<dbReference type="FunFam" id="3.20.20.370:FF:000004">
    <property type="entry name" value="Related to Chitin deacetylase"/>
    <property type="match status" value="1"/>
</dbReference>
<dbReference type="GO" id="GO:0005886">
    <property type="term" value="C:plasma membrane"/>
    <property type="evidence" value="ECO:0007669"/>
    <property type="project" value="UniProtKB-SubCell"/>
</dbReference>
<feature type="chain" id="PRO_5042838539" description="chitin deacetylase" evidence="24">
    <location>
        <begin position="27"/>
        <end position="516"/>
    </location>
</feature>
<dbReference type="Gene3D" id="3.20.20.370">
    <property type="entry name" value="Glycoside hydrolase/deacetylase"/>
    <property type="match status" value="1"/>
</dbReference>
<evidence type="ECO:0000256" key="17">
    <source>
        <dbReference type="ARBA" id="ARBA00023288"/>
    </source>
</evidence>
<keyword evidence="10 24" id="KW-0732">Signal</keyword>
<comment type="subcellular location">
    <subcellularLocation>
        <location evidence="3">Cell membrane</location>
        <topology evidence="3">Lipid-anchor</topology>
        <topology evidence="3">GPI-anchor</topology>
    </subcellularLocation>
    <subcellularLocation>
        <location evidence="2">Secreted</location>
        <location evidence="2">Cell wall</location>
    </subcellularLocation>
</comment>
<feature type="compositionally biased region" description="Basic residues" evidence="22">
    <location>
        <begin position="48"/>
        <end position="57"/>
    </location>
</feature>
<dbReference type="GO" id="GO:0098552">
    <property type="term" value="C:side of membrane"/>
    <property type="evidence" value="ECO:0007669"/>
    <property type="project" value="UniProtKB-KW"/>
</dbReference>
<dbReference type="GO" id="GO:0009272">
    <property type="term" value="P:fungal-type cell wall biogenesis"/>
    <property type="evidence" value="ECO:0007669"/>
    <property type="project" value="UniProtKB-ARBA"/>
</dbReference>
<evidence type="ECO:0000256" key="11">
    <source>
        <dbReference type="ARBA" id="ARBA00022801"/>
    </source>
</evidence>
<keyword evidence="27" id="KW-1185">Reference proteome</keyword>
<dbReference type="InterPro" id="IPR050248">
    <property type="entry name" value="Polysacc_deacetylase_ArnD"/>
</dbReference>
<dbReference type="GO" id="GO:0000272">
    <property type="term" value="P:polysaccharide catabolic process"/>
    <property type="evidence" value="ECO:0007669"/>
    <property type="project" value="UniProtKB-KW"/>
</dbReference>
<evidence type="ECO:0000256" key="3">
    <source>
        <dbReference type="ARBA" id="ARBA00004609"/>
    </source>
</evidence>
<keyword evidence="11 26" id="KW-0378">Hydrolase</keyword>
<comment type="catalytic activity">
    <reaction evidence="21">
        <text>[(1-&gt;4)-N-acetyl-beta-D-glucosaminyl](n) + n H2O = chitosan + n acetate</text>
        <dbReference type="Rhea" id="RHEA:10464"/>
        <dbReference type="Rhea" id="RHEA-COMP:9593"/>
        <dbReference type="Rhea" id="RHEA-COMP:9597"/>
        <dbReference type="ChEBI" id="CHEBI:15377"/>
        <dbReference type="ChEBI" id="CHEBI:17029"/>
        <dbReference type="ChEBI" id="CHEBI:30089"/>
        <dbReference type="ChEBI" id="CHEBI:57704"/>
        <dbReference type="EC" id="3.5.1.41"/>
    </reaction>
    <physiologicalReaction direction="left-to-right" evidence="21">
        <dbReference type="Rhea" id="RHEA:10465"/>
    </physiologicalReaction>
</comment>
<keyword evidence="5" id="KW-1003">Cell membrane</keyword>
<dbReference type="PROSITE" id="PS51677">
    <property type="entry name" value="NODB"/>
    <property type="match status" value="1"/>
</dbReference>
<keyword evidence="6" id="KW-0134">Cell wall</keyword>
<dbReference type="GO" id="GO:0006032">
    <property type="term" value="P:chitin catabolic process"/>
    <property type="evidence" value="ECO:0007669"/>
    <property type="project" value="UniProtKB-KW"/>
</dbReference>
<keyword evidence="23" id="KW-0812">Transmembrane</keyword>
<proteinExistence type="inferred from homology"/>
<evidence type="ECO:0000256" key="9">
    <source>
        <dbReference type="ARBA" id="ARBA00022723"/>
    </source>
</evidence>
<dbReference type="InterPro" id="IPR002509">
    <property type="entry name" value="NODB_dom"/>
</dbReference>
<evidence type="ECO:0000256" key="19">
    <source>
        <dbReference type="ARBA" id="ARBA00023326"/>
    </source>
</evidence>
<feature type="signal peptide" evidence="24">
    <location>
        <begin position="1"/>
        <end position="26"/>
    </location>
</feature>
<keyword evidence="17" id="KW-0449">Lipoprotein</keyword>
<keyword evidence="12" id="KW-0146">Chitin degradation</keyword>
<feature type="domain" description="NodB homology" evidence="25">
    <location>
        <begin position="227"/>
        <end position="422"/>
    </location>
</feature>
<dbReference type="SUPFAM" id="SSF88713">
    <property type="entry name" value="Glycoside hydrolase/deacetylase"/>
    <property type="match status" value="1"/>
</dbReference>
<organism evidence="26 27">
    <name type="scientific">Tilletia horrida</name>
    <dbReference type="NCBI Taxonomy" id="155126"/>
    <lineage>
        <taxon>Eukaryota</taxon>
        <taxon>Fungi</taxon>
        <taxon>Dikarya</taxon>
        <taxon>Basidiomycota</taxon>
        <taxon>Ustilaginomycotina</taxon>
        <taxon>Exobasidiomycetes</taxon>
        <taxon>Tilletiales</taxon>
        <taxon>Tilletiaceae</taxon>
        <taxon>Tilletia</taxon>
    </lineage>
</organism>
<evidence type="ECO:0000256" key="12">
    <source>
        <dbReference type="ARBA" id="ARBA00023024"/>
    </source>
</evidence>
<dbReference type="InterPro" id="IPR011330">
    <property type="entry name" value="Glyco_hydro/deAcase_b/a-brl"/>
</dbReference>
<evidence type="ECO:0000259" key="25">
    <source>
        <dbReference type="PROSITE" id="PS51677"/>
    </source>
</evidence>
<keyword evidence="19" id="KW-0624">Polysaccharide degradation</keyword>
<evidence type="ECO:0000256" key="18">
    <source>
        <dbReference type="ARBA" id="ARBA00023316"/>
    </source>
</evidence>
<evidence type="ECO:0000256" key="23">
    <source>
        <dbReference type="SAM" id="Phobius"/>
    </source>
</evidence>
<feature type="region of interest" description="Disordered" evidence="22">
    <location>
        <begin position="38"/>
        <end position="91"/>
    </location>
</feature>
<keyword evidence="16" id="KW-0170">Cobalt</keyword>
<feature type="transmembrane region" description="Helical" evidence="23">
    <location>
        <begin position="495"/>
        <end position="515"/>
    </location>
</feature>
<dbReference type="GO" id="GO:0004099">
    <property type="term" value="F:chitin deacetylase activity"/>
    <property type="evidence" value="ECO:0007669"/>
    <property type="project" value="UniProtKB-EC"/>
</dbReference>
<evidence type="ECO:0000313" key="27">
    <source>
        <dbReference type="Proteomes" id="UP001176521"/>
    </source>
</evidence>
<dbReference type="PANTHER" id="PTHR10587:SF133">
    <property type="entry name" value="CHITIN DEACETYLASE 1-RELATED"/>
    <property type="match status" value="1"/>
</dbReference>
<evidence type="ECO:0000256" key="8">
    <source>
        <dbReference type="ARBA" id="ARBA00022622"/>
    </source>
</evidence>
<evidence type="ECO:0000256" key="20">
    <source>
        <dbReference type="ARBA" id="ARBA00024056"/>
    </source>
</evidence>
<comment type="caution">
    <text evidence="26">The sequence shown here is derived from an EMBL/GenBank/DDBJ whole genome shotgun (WGS) entry which is preliminary data.</text>
</comment>
<dbReference type="EMBL" id="JAPDMQ010000603">
    <property type="protein sequence ID" value="KAK0522223.1"/>
    <property type="molecule type" value="Genomic_DNA"/>
</dbReference>
<keyword evidence="15" id="KW-0119">Carbohydrate metabolism</keyword>
<dbReference type="Proteomes" id="UP001176521">
    <property type="component" value="Unassembled WGS sequence"/>
</dbReference>
<evidence type="ECO:0000256" key="22">
    <source>
        <dbReference type="SAM" id="MobiDB-lite"/>
    </source>
</evidence>
<evidence type="ECO:0000313" key="26">
    <source>
        <dbReference type="EMBL" id="KAK0522223.1"/>
    </source>
</evidence>
<comment type="similarity">
    <text evidence="4">Belongs to the polysaccharide deacetylase family.</text>
</comment>